<reference evidence="1 2" key="1">
    <citation type="submission" date="2020-08" db="EMBL/GenBank/DDBJ databases">
        <title>A Genomic Blueprint of the Chicken Gut Microbiome.</title>
        <authorList>
            <person name="Gilroy R."/>
            <person name="Ravi A."/>
            <person name="Getino M."/>
            <person name="Pursley I."/>
            <person name="Horton D.L."/>
            <person name="Alikhan N.-F."/>
            <person name="Baker D."/>
            <person name="Gharbi K."/>
            <person name="Hall N."/>
            <person name="Watson M."/>
            <person name="Adriaenssens E.M."/>
            <person name="Foster-Nyarko E."/>
            <person name="Jarju S."/>
            <person name="Secka A."/>
            <person name="Antonio M."/>
            <person name="Oren A."/>
            <person name="Chaudhuri R."/>
            <person name="La Ragione R.M."/>
            <person name="Hildebrand F."/>
            <person name="Pallen M.J."/>
        </authorList>
    </citation>
    <scope>NUCLEOTIDE SEQUENCE [LARGE SCALE GENOMIC DNA]</scope>
    <source>
        <strain evidence="1 2">Sa2CUA1</strain>
    </source>
</reference>
<dbReference type="Pfam" id="PF21790">
    <property type="entry name" value="OGG"/>
    <property type="match status" value="1"/>
</dbReference>
<keyword evidence="2" id="KW-1185">Reference proteome</keyword>
<dbReference type="RefSeq" id="WP_191808917.1">
    <property type="nucleotide sequence ID" value="NZ_JACSQD010000007.1"/>
</dbReference>
<protein>
    <submittedName>
        <fullName evidence="1">Uncharacterized protein</fullName>
    </submittedName>
</protein>
<organism evidence="1 2">
    <name type="scientific">Arthrobacter gallicola</name>
    <dbReference type="NCBI Taxonomy" id="2762225"/>
    <lineage>
        <taxon>Bacteria</taxon>
        <taxon>Bacillati</taxon>
        <taxon>Actinomycetota</taxon>
        <taxon>Actinomycetes</taxon>
        <taxon>Micrococcales</taxon>
        <taxon>Micrococcaceae</taxon>
        <taxon>Arthrobacter</taxon>
    </lineage>
</organism>
<dbReference type="Proteomes" id="UP000609874">
    <property type="component" value="Unassembled WGS sequence"/>
</dbReference>
<gene>
    <name evidence="1" type="ORF">H9639_15245</name>
</gene>
<proteinExistence type="predicted"/>
<accession>A0ABR8UVT0</accession>
<sequence length="232" mass="25726">MPIAANTPLPSYVSGFLPGEETVMGQSIQVDASRWQKALADRGLPSLEGILASPGLRHVSRRVVFELGARDITPENAFQLLYYSLAWGLGKRARKFNKRLDGLAEDQENTAKLLTEAWTAVRSGEPAEVVYSTLTTSRGKARIPQFGPAFSTKFLYFAQGPDIPPRYVILDKVVAGSLHEAWPGAPKAGWYPDAYGRYCSFISRWADLATEEINGARKVRADEIEFTLFTRK</sequence>
<comment type="caution">
    <text evidence="1">The sequence shown here is derived from an EMBL/GenBank/DDBJ whole genome shotgun (WGS) entry which is preliminary data.</text>
</comment>
<name>A0ABR8UVT0_9MICC</name>
<dbReference type="InterPro" id="IPR048868">
    <property type="entry name" value="OGG-like_put"/>
</dbReference>
<evidence type="ECO:0000313" key="2">
    <source>
        <dbReference type="Proteomes" id="UP000609874"/>
    </source>
</evidence>
<evidence type="ECO:0000313" key="1">
    <source>
        <dbReference type="EMBL" id="MBD7996653.1"/>
    </source>
</evidence>
<dbReference type="EMBL" id="JACSQD010000007">
    <property type="protein sequence ID" value="MBD7996653.1"/>
    <property type="molecule type" value="Genomic_DNA"/>
</dbReference>